<name>A0A917G7W5_9NOCA</name>
<dbReference type="Gene3D" id="3.20.20.80">
    <property type="entry name" value="Glycosidases"/>
    <property type="match status" value="1"/>
</dbReference>
<keyword evidence="3" id="KW-1185">Reference proteome</keyword>
<organism evidence="2 3">
    <name type="scientific">Rhodococcoides trifolii</name>
    <dbReference type="NCBI Taxonomy" id="908250"/>
    <lineage>
        <taxon>Bacteria</taxon>
        <taxon>Bacillati</taxon>
        <taxon>Actinomycetota</taxon>
        <taxon>Actinomycetes</taxon>
        <taxon>Mycobacteriales</taxon>
        <taxon>Nocardiaceae</taxon>
        <taxon>Rhodococcoides</taxon>
    </lineage>
</organism>
<accession>A0A917G7W5</accession>
<dbReference type="InterPro" id="IPR017853">
    <property type="entry name" value="GH"/>
</dbReference>
<dbReference type="InterPro" id="IPR051923">
    <property type="entry name" value="Glycosyl_Hydrolase_39"/>
</dbReference>
<dbReference type="PANTHER" id="PTHR12631">
    <property type="entry name" value="ALPHA-L-IDURONIDASE"/>
    <property type="match status" value="1"/>
</dbReference>
<dbReference type="Proteomes" id="UP000654257">
    <property type="component" value="Unassembled WGS sequence"/>
</dbReference>
<dbReference type="AlphaFoldDB" id="A0A917G7W5"/>
<feature type="domain" description="Asl1-like glycosyl hydrolase catalytic" evidence="1">
    <location>
        <begin position="86"/>
        <end position="252"/>
    </location>
</feature>
<evidence type="ECO:0000313" key="2">
    <source>
        <dbReference type="EMBL" id="GGG28008.1"/>
    </source>
</evidence>
<reference evidence="2" key="1">
    <citation type="journal article" date="2014" name="Int. J. Syst. Evol. Microbiol.">
        <title>Complete genome sequence of Corynebacterium casei LMG S-19264T (=DSM 44701T), isolated from a smear-ripened cheese.</title>
        <authorList>
            <consortium name="US DOE Joint Genome Institute (JGI-PGF)"/>
            <person name="Walter F."/>
            <person name="Albersmeier A."/>
            <person name="Kalinowski J."/>
            <person name="Ruckert C."/>
        </authorList>
    </citation>
    <scope>NUCLEOTIDE SEQUENCE</scope>
    <source>
        <strain evidence="2">CCM 7905</strain>
    </source>
</reference>
<sequence>MRLPIEWPRIELSPGTFDWSQIDAQVDSFLAKGVGVLGVVTWAPTFAVPVENQLVRNPAPADPAAFAQFAAEAAQHFDGRISTWEVWNEPNVGAAFGPIVNVDLYSRMLVQSYQRIKAVDPSLTVLTGGTSPTADNATDLSPASFVRELYRLGAGGSFDGVAMHPYSYIPLSNANNVGESGSDIELVREQMVAAGDENKKIWFTEFGVPTGGPTNLTEIQQAQYLVDGISYLRSLPYCAGLFLFDFRDVATGSASQEYNFGLVRSDYTPKASLAAVESIM</sequence>
<dbReference type="EMBL" id="BMCU01000007">
    <property type="protein sequence ID" value="GGG28008.1"/>
    <property type="molecule type" value="Genomic_DNA"/>
</dbReference>
<comment type="caution">
    <text evidence="2">The sequence shown here is derived from an EMBL/GenBank/DDBJ whole genome shotgun (WGS) entry which is preliminary data.</text>
</comment>
<dbReference type="InterPro" id="IPR024655">
    <property type="entry name" value="Asl1_glyco_hydro_catalytic"/>
</dbReference>
<dbReference type="PANTHER" id="PTHR12631:SF10">
    <property type="entry name" value="BETA-XYLOSIDASE-LIKE PROTEIN-RELATED"/>
    <property type="match status" value="1"/>
</dbReference>
<reference evidence="2" key="2">
    <citation type="submission" date="2020-09" db="EMBL/GenBank/DDBJ databases">
        <authorList>
            <person name="Sun Q."/>
            <person name="Sedlacek I."/>
        </authorList>
    </citation>
    <scope>NUCLEOTIDE SEQUENCE</scope>
    <source>
        <strain evidence="2">CCM 7905</strain>
    </source>
</reference>
<protein>
    <recommendedName>
        <fullName evidence="1">Asl1-like glycosyl hydrolase catalytic domain-containing protein</fullName>
    </recommendedName>
</protein>
<evidence type="ECO:0000313" key="3">
    <source>
        <dbReference type="Proteomes" id="UP000654257"/>
    </source>
</evidence>
<dbReference type="SUPFAM" id="SSF51445">
    <property type="entry name" value="(Trans)glycosidases"/>
    <property type="match status" value="1"/>
</dbReference>
<dbReference type="Pfam" id="PF11790">
    <property type="entry name" value="Glyco_hydro_cc"/>
    <property type="match status" value="1"/>
</dbReference>
<proteinExistence type="predicted"/>
<gene>
    <name evidence="2" type="ORF">GCM10007304_47300</name>
</gene>
<dbReference type="GO" id="GO:0004553">
    <property type="term" value="F:hydrolase activity, hydrolyzing O-glycosyl compounds"/>
    <property type="evidence" value="ECO:0007669"/>
    <property type="project" value="TreeGrafter"/>
</dbReference>
<evidence type="ECO:0000259" key="1">
    <source>
        <dbReference type="Pfam" id="PF11790"/>
    </source>
</evidence>